<keyword evidence="9 12" id="KW-0406">Ion transport</keyword>
<dbReference type="GO" id="GO:0015078">
    <property type="term" value="F:proton transmembrane transporter activity"/>
    <property type="evidence" value="ECO:0007669"/>
    <property type="project" value="InterPro"/>
</dbReference>
<name>A0A0S2M912_9COLE</name>
<comment type="subcellular location">
    <subcellularLocation>
        <location evidence="1 12">Mitochondrion membrane</location>
        <topology evidence="1 12">Single-pass membrane protein</topology>
    </subcellularLocation>
</comment>
<evidence type="ECO:0000256" key="2">
    <source>
        <dbReference type="ARBA" id="ARBA00008892"/>
    </source>
</evidence>
<evidence type="ECO:0000256" key="8">
    <source>
        <dbReference type="ARBA" id="ARBA00022989"/>
    </source>
</evidence>
<keyword evidence="11 13" id="KW-0472">Membrane</keyword>
<organism evidence="14">
    <name type="scientific">Pselaphinae sp. 10 EF-2015</name>
    <dbReference type="NCBI Taxonomy" id="1756854"/>
    <lineage>
        <taxon>Eukaryota</taxon>
        <taxon>Metazoa</taxon>
        <taxon>Ecdysozoa</taxon>
        <taxon>Arthropoda</taxon>
        <taxon>Hexapoda</taxon>
        <taxon>Insecta</taxon>
        <taxon>Pterygota</taxon>
        <taxon>Neoptera</taxon>
        <taxon>Endopterygota</taxon>
        <taxon>Coleoptera</taxon>
        <taxon>Polyphaga</taxon>
        <taxon>Staphyliniformia</taxon>
        <taxon>Staphylinidae</taxon>
        <taxon>Omaliinae group</taxon>
        <taxon>Pselaphinae</taxon>
    </lineage>
</organism>
<feature type="transmembrane region" description="Helical" evidence="13">
    <location>
        <begin position="12"/>
        <end position="31"/>
    </location>
</feature>
<evidence type="ECO:0000313" key="14">
    <source>
        <dbReference type="EMBL" id="ALO71116.1"/>
    </source>
</evidence>
<dbReference type="GO" id="GO:0031966">
    <property type="term" value="C:mitochondrial membrane"/>
    <property type="evidence" value="ECO:0007669"/>
    <property type="project" value="UniProtKB-SubCell"/>
</dbReference>
<keyword evidence="4 12" id="KW-0813">Transport</keyword>
<keyword evidence="5 12" id="KW-0138">CF(0)</keyword>
<gene>
    <name evidence="14" type="primary">atp8</name>
</gene>
<keyword evidence="10 12" id="KW-0496">Mitochondrion</keyword>
<keyword evidence="7 12" id="KW-0375">Hydrogen ion transport</keyword>
<sequence>MPQMSPLNWIFLYMFFSMIFIMFNIMNYYYLNYKPKYINNLNKKNSKNWKW</sequence>
<evidence type="ECO:0000256" key="9">
    <source>
        <dbReference type="ARBA" id="ARBA00023065"/>
    </source>
</evidence>
<dbReference type="Pfam" id="PF00895">
    <property type="entry name" value="ATP-synt_8"/>
    <property type="match status" value="1"/>
</dbReference>
<evidence type="ECO:0000256" key="7">
    <source>
        <dbReference type="ARBA" id="ARBA00022781"/>
    </source>
</evidence>
<dbReference type="GO" id="GO:0045259">
    <property type="term" value="C:proton-transporting ATP synthase complex"/>
    <property type="evidence" value="ECO:0007669"/>
    <property type="project" value="UniProtKB-KW"/>
</dbReference>
<comment type="subunit">
    <text evidence="3">F-type ATPases have 2 components, CF(1) - the catalytic core - and CF(0) - the membrane proton channel.</text>
</comment>
<accession>A0A0S2M912</accession>
<evidence type="ECO:0000256" key="10">
    <source>
        <dbReference type="ARBA" id="ARBA00023128"/>
    </source>
</evidence>
<evidence type="ECO:0000256" key="6">
    <source>
        <dbReference type="ARBA" id="ARBA00022692"/>
    </source>
</evidence>
<keyword evidence="8 13" id="KW-1133">Transmembrane helix</keyword>
<evidence type="ECO:0000256" key="4">
    <source>
        <dbReference type="ARBA" id="ARBA00022448"/>
    </source>
</evidence>
<geneLocation type="mitochondrion" evidence="14"/>
<evidence type="ECO:0000256" key="11">
    <source>
        <dbReference type="ARBA" id="ARBA00023136"/>
    </source>
</evidence>
<keyword evidence="6 12" id="KW-0812">Transmembrane</keyword>
<reference evidence="14" key="1">
    <citation type="submission" date="2015-09" db="EMBL/GenBank/DDBJ databases">
        <title>Staphyliniformia phylogenetics from de novo mitogenomic assemblies.</title>
        <authorList>
            <person name="Favreau E.A."/>
            <person name="Linard B."/>
            <person name="Vogler A.P."/>
        </authorList>
    </citation>
    <scope>NUCLEOTIDE SEQUENCE</scope>
</reference>
<comment type="similarity">
    <text evidence="2 12">Belongs to the ATPase protein 8 family.</text>
</comment>
<dbReference type="GO" id="GO:0015986">
    <property type="term" value="P:proton motive force-driven ATP synthesis"/>
    <property type="evidence" value="ECO:0007669"/>
    <property type="project" value="InterPro"/>
</dbReference>
<dbReference type="InterPro" id="IPR001421">
    <property type="entry name" value="ATP8_metazoa"/>
</dbReference>
<dbReference type="EMBL" id="KT780691">
    <property type="protein sequence ID" value="ALO71116.1"/>
    <property type="molecule type" value="Genomic_DNA"/>
</dbReference>
<evidence type="ECO:0000256" key="3">
    <source>
        <dbReference type="ARBA" id="ARBA00011291"/>
    </source>
</evidence>
<evidence type="ECO:0000256" key="12">
    <source>
        <dbReference type="RuleBase" id="RU003661"/>
    </source>
</evidence>
<proteinExistence type="inferred from homology"/>
<evidence type="ECO:0000256" key="13">
    <source>
        <dbReference type="SAM" id="Phobius"/>
    </source>
</evidence>
<dbReference type="AlphaFoldDB" id="A0A0S2M912"/>
<evidence type="ECO:0000256" key="5">
    <source>
        <dbReference type="ARBA" id="ARBA00022547"/>
    </source>
</evidence>
<evidence type="ECO:0000256" key="1">
    <source>
        <dbReference type="ARBA" id="ARBA00004304"/>
    </source>
</evidence>
<protein>
    <recommendedName>
        <fullName evidence="12">ATP synthase complex subunit 8</fullName>
    </recommendedName>
</protein>